<dbReference type="Gene3D" id="1.10.287.3080">
    <property type="match status" value="1"/>
</dbReference>
<evidence type="ECO:0000313" key="4">
    <source>
        <dbReference type="EMBL" id="OAN13726.1"/>
    </source>
</evidence>
<dbReference type="Proteomes" id="UP000078503">
    <property type="component" value="Unassembled WGS sequence"/>
</dbReference>
<dbReference type="STRING" id="858640.A3K86_14250"/>
<feature type="chain" id="PRO_5008090175" evidence="2">
    <location>
        <begin position="30"/>
        <end position="205"/>
    </location>
</feature>
<dbReference type="SUPFAM" id="SSF48695">
    <property type="entry name" value="Multiheme cytochromes"/>
    <property type="match status" value="1"/>
</dbReference>
<dbReference type="NCBIfam" id="TIGR03146">
    <property type="entry name" value="cyt_nit_nrfB"/>
    <property type="match status" value="1"/>
</dbReference>
<evidence type="ECO:0000259" key="3">
    <source>
        <dbReference type="Pfam" id="PF22678"/>
    </source>
</evidence>
<dbReference type="InterPro" id="IPR036280">
    <property type="entry name" value="Multihaem_cyt_sf"/>
</dbReference>
<comment type="caution">
    <text evidence="4">The sequence shown here is derived from an EMBL/GenBank/DDBJ whole genome shotgun (WGS) entry which is preliminary data.</text>
</comment>
<reference evidence="4 5" key="1">
    <citation type="submission" date="2016-03" db="EMBL/GenBank/DDBJ databases">
        <title>Photobacterium proteolyticum sp. nov. a protease producing bacterium isolated from ocean sediments of Laizhou Bay.</title>
        <authorList>
            <person name="Li Y."/>
        </authorList>
    </citation>
    <scope>NUCLEOTIDE SEQUENCE [LARGE SCALE GENOMIC DNA]</scope>
    <source>
        <strain evidence="4 5">R-40508</strain>
    </source>
</reference>
<sequence length="205" mass="22126">MGIYKMAVSAITTCLVVLGMTGFSLSVAADSEKQPVTTQAAPSLSSPATEHVVTFIRDRNYACTQCHKDSKDALLGAHASAIHSQTNRNIGCVDCHSTIGENHRDGAEQVTKFAPSQTVAGTVKPAADPLWIKKQNETCTNCHDNPDELRQANWTHDVHALDLSCASCHNVHPSTDPMKGITKSSKIKMCVDCHSDQRKAKGDKK</sequence>
<name>A0A178K9I3_9GAMM</name>
<dbReference type="GO" id="GO:0020037">
    <property type="term" value="F:heme binding"/>
    <property type="evidence" value="ECO:0007669"/>
    <property type="project" value="InterPro"/>
</dbReference>
<dbReference type="AlphaFoldDB" id="A0A178K9I3"/>
<evidence type="ECO:0000313" key="5">
    <source>
        <dbReference type="Proteomes" id="UP000078503"/>
    </source>
</evidence>
<evidence type="ECO:0000256" key="1">
    <source>
        <dbReference type="ARBA" id="ARBA00022729"/>
    </source>
</evidence>
<dbReference type="Gene3D" id="1.10.1130.10">
    <property type="entry name" value="Flavocytochrome C3, Chain A"/>
    <property type="match status" value="1"/>
</dbReference>
<dbReference type="PANTHER" id="PTHR35038">
    <property type="entry name" value="DISSIMILATORY SULFITE REDUCTASE SIRA"/>
    <property type="match status" value="1"/>
</dbReference>
<feature type="domain" description="Cytochrome c-type protein NrfB-like" evidence="3">
    <location>
        <begin position="92"/>
        <end position="193"/>
    </location>
</feature>
<keyword evidence="1 2" id="KW-0732">Signal</keyword>
<dbReference type="GO" id="GO:0042597">
    <property type="term" value="C:periplasmic space"/>
    <property type="evidence" value="ECO:0007669"/>
    <property type="project" value="InterPro"/>
</dbReference>
<dbReference type="PANTHER" id="PTHR35038:SF8">
    <property type="entry name" value="C-TYPE POLYHEME CYTOCHROME OMCC"/>
    <property type="match status" value="1"/>
</dbReference>
<organism evidence="4 5">
    <name type="scientific">Photobacterium jeanii</name>
    <dbReference type="NCBI Taxonomy" id="858640"/>
    <lineage>
        <taxon>Bacteria</taxon>
        <taxon>Pseudomonadati</taxon>
        <taxon>Pseudomonadota</taxon>
        <taxon>Gammaproteobacteria</taxon>
        <taxon>Vibrionales</taxon>
        <taxon>Vibrionaceae</taxon>
        <taxon>Photobacterium</taxon>
    </lineage>
</organism>
<dbReference type="RefSeq" id="WP_068332271.1">
    <property type="nucleotide sequence ID" value="NZ_LVHF01000028.1"/>
</dbReference>
<dbReference type="InterPro" id="IPR017564">
    <property type="entry name" value="Cyt_c_NrfB"/>
</dbReference>
<protein>
    <submittedName>
        <fullName evidence="4">Cytochrome c nitrite reductase pentaheme subunit</fullName>
    </submittedName>
</protein>
<dbReference type="OrthoDB" id="6398708at2"/>
<dbReference type="InterPro" id="IPR051829">
    <property type="entry name" value="Multiheme_Cytochr_ET"/>
</dbReference>
<accession>A0A178K9I3</accession>
<gene>
    <name evidence="4" type="ORF">A3K86_14250</name>
</gene>
<dbReference type="Pfam" id="PF22678">
    <property type="entry name" value="Cytochrom_c_NrfB-like"/>
    <property type="match status" value="1"/>
</dbReference>
<dbReference type="InterPro" id="IPR053875">
    <property type="entry name" value="Cytochrom_c_NrfB-like_dom"/>
</dbReference>
<keyword evidence="5" id="KW-1185">Reference proteome</keyword>
<feature type="signal peptide" evidence="2">
    <location>
        <begin position="1"/>
        <end position="29"/>
    </location>
</feature>
<dbReference type="NCBIfam" id="NF008659">
    <property type="entry name" value="PRK11659.1"/>
    <property type="match status" value="1"/>
</dbReference>
<evidence type="ECO:0000256" key="2">
    <source>
        <dbReference type="SAM" id="SignalP"/>
    </source>
</evidence>
<dbReference type="EMBL" id="LVHF01000028">
    <property type="protein sequence ID" value="OAN13726.1"/>
    <property type="molecule type" value="Genomic_DNA"/>
</dbReference>
<proteinExistence type="predicted"/>